<evidence type="ECO:0000313" key="2">
    <source>
        <dbReference type="EMBL" id="MDA0139996.1"/>
    </source>
</evidence>
<keyword evidence="1" id="KW-0472">Membrane</keyword>
<accession>A0ABT4RNA4</accession>
<dbReference type="RefSeq" id="WP_202955003.1">
    <property type="nucleotide sequence ID" value="NZ_JAPCID010000032.1"/>
</dbReference>
<keyword evidence="1" id="KW-0812">Transmembrane</keyword>
<dbReference type="Proteomes" id="UP001147700">
    <property type="component" value="Unassembled WGS sequence"/>
</dbReference>
<reference evidence="2" key="1">
    <citation type="submission" date="2022-10" db="EMBL/GenBank/DDBJ databases">
        <title>The WGS of Solirubrobacter sp. CPCC 204708.</title>
        <authorList>
            <person name="Jiang Z."/>
        </authorList>
    </citation>
    <scope>NUCLEOTIDE SEQUENCE</scope>
    <source>
        <strain evidence="2">CPCC 204708</strain>
    </source>
</reference>
<dbReference type="EMBL" id="JAPCID010000032">
    <property type="protein sequence ID" value="MDA0139996.1"/>
    <property type="molecule type" value="Genomic_DNA"/>
</dbReference>
<keyword evidence="3" id="KW-1185">Reference proteome</keyword>
<sequence length="210" mass="21971">MRRTFAILFVVGVAVALASLLRQTRLEYVAGAPPQLRVVDLRPGQQLCQGPIDLPEGARVERVSLRATGALTITVRDDRDAVLGRGSTRAAGGDLIAPVGAVASPRPVRVCVEGEGSLWGAPATASSFATTLDGTDVIYDLALRLERSHSTRLIAALPRVSARAAVFNAGGPWLYALLGLALLAGVPALLAYAATRSTQSHSPEHSDETS</sequence>
<name>A0ABT4RNA4_9ACTN</name>
<protein>
    <submittedName>
        <fullName evidence="2">Uncharacterized protein</fullName>
    </submittedName>
</protein>
<organism evidence="2 3">
    <name type="scientific">Solirubrobacter deserti</name>
    <dbReference type="NCBI Taxonomy" id="2282478"/>
    <lineage>
        <taxon>Bacteria</taxon>
        <taxon>Bacillati</taxon>
        <taxon>Actinomycetota</taxon>
        <taxon>Thermoleophilia</taxon>
        <taxon>Solirubrobacterales</taxon>
        <taxon>Solirubrobacteraceae</taxon>
        <taxon>Solirubrobacter</taxon>
    </lineage>
</organism>
<feature type="transmembrane region" description="Helical" evidence="1">
    <location>
        <begin position="173"/>
        <end position="194"/>
    </location>
</feature>
<keyword evidence="1" id="KW-1133">Transmembrane helix</keyword>
<comment type="caution">
    <text evidence="2">The sequence shown here is derived from an EMBL/GenBank/DDBJ whole genome shotgun (WGS) entry which is preliminary data.</text>
</comment>
<proteinExistence type="predicted"/>
<evidence type="ECO:0000256" key="1">
    <source>
        <dbReference type="SAM" id="Phobius"/>
    </source>
</evidence>
<evidence type="ECO:0000313" key="3">
    <source>
        <dbReference type="Proteomes" id="UP001147700"/>
    </source>
</evidence>
<gene>
    <name evidence="2" type="ORF">OJ962_21005</name>
</gene>